<protein>
    <submittedName>
        <fullName evidence="2">Phosphoglycerate mutase</fullName>
    </submittedName>
</protein>
<dbReference type="KEGG" id="mmc:Mmcs_5141"/>
<proteinExistence type="predicted"/>
<dbReference type="AlphaFoldDB" id="A0A5Q5BS74"/>
<reference evidence="2" key="1">
    <citation type="submission" date="2006-06" db="EMBL/GenBank/DDBJ databases">
        <title>Complete sequence of chromosome of Mycobacterium sp. MCS.</title>
        <authorList>
            <consortium name="US DOE Joint Genome Institute"/>
            <person name="Copeland A."/>
            <person name="Lucas S."/>
            <person name="Lapidus A."/>
            <person name="Barry K."/>
            <person name="Detter J.C."/>
            <person name="Glavina del Rio T."/>
            <person name="Hammon N."/>
            <person name="Israni S."/>
            <person name="Dalin E."/>
            <person name="Tice H."/>
            <person name="Pitluck S."/>
            <person name="Martinez M."/>
            <person name="Schmutz J."/>
            <person name="Larimer F."/>
            <person name="Land M."/>
            <person name="Hauser L."/>
            <person name="Kyrpides N."/>
            <person name="Kim E."/>
            <person name="Miller C.D."/>
            <person name="Hughes J.E."/>
            <person name="Anderson A.J."/>
            <person name="Sims R.C."/>
            <person name="Richardson P."/>
        </authorList>
    </citation>
    <scope>NUCLEOTIDE SEQUENCE [LARGE SCALE GENOMIC DNA]</scope>
    <source>
        <strain evidence="2">MCS</strain>
    </source>
</reference>
<feature type="region of interest" description="Disordered" evidence="1">
    <location>
        <begin position="1"/>
        <end position="23"/>
    </location>
</feature>
<sequence precursor="true">MTSSTAASRPSGPSSPSRPDRRVCDDDAVTGIRRLLAASLLAAAVIAAPPAAAGGPAEITLTFVRHAQSEGNASGLIDTSTPGPSITELGRTQAAESAAALAGNDYDGVYASTMVRTQQTAAPMAAALAEPVVVLPGLREVEAGQFEGRPEASAADYFDAPAQWLSGDRAARIPGSIDGNEFDARFDASVQQIYDSGDVNAVAYSHGAAIMLWVTMNVDNSHPELLRQHPLPNTGRVVVTGSPTAGWTLIDWNGTPPTV</sequence>
<name>A0A5Q5BS74_MYCSS</name>
<dbReference type="GO" id="GO:0005737">
    <property type="term" value="C:cytoplasm"/>
    <property type="evidence" value="ECO:0007669"/>
    <property type="project" value="TreeGrafter"/>
</dbReference>
<dbReference type="InterPro" id="IPR050275">
    <property type="entry name" value="PGM_Phosphatase"/>
</dbReference>
<dbReference type="SMART" id="SM00855">
    <property type="entry name" value="PGAM"/>
    <property type="match status" value="1"/>
</dbReference>
<dbReference type="Pfam" id="PF00300">
    <property type="entry name" value="His_Phos_1"/>
    <property type="match status" value="1"/>
</dbReference>
<dbReference type="PANTHER" id="PTHR48100:SF58">
    <property type="entry name" value="PE-PGRS FAMILY PROTEIN PE_PGRS11"/>
    <property type="match status" value="1"/>
</dbReference>
<dbReference type="EMBL" id="CP000384">
    <property type="protein sequence ID" value="ABG11245.1"/>
    <property type="molecule type" value="Genomic_DNA"/>
</dbReference>
<evidence type="ECO:0000313" key="2">
    <source>
        <dbReference type="EMBL" id="ABG11245.1"/>
    </source>
</evidence>
<organism evidence="2">
    <name type="scientific">Mycobacterium sp. (strain MCS)</name>
    <dbReference type="NCBI Taxonomy" id="164756"/>
    <lineage>
        <taxon>Bacteria</taxon>
        <taxon>Bacillati</taxon>
        <taxon>Actinomycetota</taxon>
        <taxon>Actinomycetes</taxon>
        <taxon>Mycobacteriales</taxon>
        <taxon>Mycobacteriaceae</taxon>
        <taxon>Mycobacterium</taxon>
    </lineage>
</organism>
<dbReference type="Gene3D" id="3.40.50.1240">
    <property type="entry name" value="Phosphoglycerate mutase-like"/>
    <property type="match status" value="1"/>
</dbReference>
<accession>A0A5Q5BS74</accession>
<dbReference type="GO" id="GO:0016791">
    <property type="term" value="F:phosphatase activity"/>
    <property type="evidence" value="ECO:0007669"/>
    <property type="project" value="TreeGrafter"/>
</dbReference>
<gene>
    <name evidence="2" type="ordered locus">Mmcs_5141</name>
</gene>
<dbReference type="SUPFAM" id="SSF53254">
    <property type="entry name" value="Phosphoglycerate mutase-like"/>
    <property type="match status" value="1"/>
</dbReference>
<dbReference type="PANTHER" id="PTHR48100">
    <property type="entry name" value="BROAD-SPECIFICITY PHOSPHATASE YOR283W-RELATED"/>
    <property type="match status" value="1"/>
</dbReference>
<feature type="compositionally biased region" description="Low complexity" evidence="1">
    <location>
        <begin position="1"/>
        <end position="17"/>
    </location>
</feature>
<dbReference type="InterPro" id="IPR029033">
    <property type="entry name" value="His_PPase_superfam"/>
</dbReference>
<dbReference type="CDD" id="cd07067">
    <property type="entry name" value="HP_PGM_like"/>
    <property type="match status" value="1"/>
</dbReference>
<dbReference type="InterPro" id="IPR013078">
    <property type="entry name" value="His_Pase_superF_clade-1"/>
</dbReference>
<evidence type="ECO:0000256" key="1">
    <source>
        <dbReference type="SAM" id="MobiDB-lite"/>
    </source>
</evidence>